<name>A0A7S1B0I2_NOCSC</name>
<proteinExistence type="predicted"/>
<gene>
    <name evidence="2" type="ORF">NSCI0253_LOCUS44051</name>
</gene>
<dbReference type="EMBL" id="HBFQ01062122">
    <property type="protein sequence ID" value="CAD8869695.1"/>
    <property type="molecule type" value="Transcribed_RNA"/>
</dbReference>
<feature type="compositionally biased region" description="Basic and acidic residues" evidence="1">
    <location>
        <begin position="89"/>
        <end position="100"/>
    </location>
</feature>
<evidence type="ECO:0000313" key="2">
    <source>
        <dbReference type="EMBL" id="CAD8869695.1"/>
    </source>
</evidence>
<protein>
    <submittedName>
        <fullName evidence="2">Uncharacterized protein</fullName>
    </submittedName>
</protein>
<accession>A0A7S1B0I2</accession>
<dbReference type="AlphaFoldDB" id="A0A7S1B0I2"/>
<sequence length="280" mass="30758">MLPKSGPETLTHSSEPYRNEDDDGGRSRSCPLIERDKNGALAEQSSRARPSRAGSIVRHQDCGVGRLRSHSWPQTDKDRHNNEVLSELSGREAPAKEGTKPGKRRCLWPAVIAVGIAVVIAPFLSPEPPPTKRVRLHIQTLEDEGMGDGLPALPEDETPDSLAEFMKTHLTPTGVELEFSSTAANATSEANLVYVGLASPNRLDEVLFNKTQLKELGSIDAVVFIWIAPDCVDGEVPSTHREYVAEHLNVSSVAFVCWWDGFSNKDFSVDSLQKLGRQLR</sequence>
<organism evidence="2">
    <name type="scientific">Noctiluca scintillans</name>
    <name type="common">Sea sparkle</name>
    <name type="synonym">Red tide dinoflagellate</name>
    <dbReference type="NCBI Taxonomy" id="2966"/>
    <lineage>
        <taxon>Eukaryota</taxon>
        <taxon>Sar</taxon>
        <taxon>Alveolata</taxon>
        <taxon>Dinophyceae</taxon>
        <taxon>Noctilucales</taxon>
        <taxon>Noctilucaceae</taxon>
        <taxon>Noctiluca</taxon>
    </lineage>
</organism>
<evidence type="ECO:0000256" key="1">
    <source>
        <dbReference type="SAM" id="MobiDB-lite"/>
    </source>
</evidence>
<reference evidence="2" key="1">
    <citation type="submission" date="2021-01" db="EMBL/GenBank/DDBJ databases">
        <authorList>
            <person name="Corre E."/>
            <person name="Pelletier E."/>
            <person name="Niang G."/>
            <person name="Scheremetjew M."/>
            <person name="Finn R."/>
            <person name="Kale V."/>
            <person name="Holt S."/>
            <person name="Cochrane G."/>
            <person name="Meng A."/>
            <person name="Brown T."/>
            <person name="Cohen L."/>
        </authorList>
    </citation>
    <scope>NUCLEOTIDE SEQUENCE</scope>
</reference>
<feature type="region of interest" description="Disordered" evidence="1">
    <location>
        <begin position="1"/>
        <end position="102"/>
    </location>
</feature>